<proteinExistence type="predicted"/>
<dbReference type="InterPro" id="IPR008942">
    <property type="entry name" value="ENTH_VHS"/>
</dbReference>
<dbReference type="HOGENOM" id="CLU_015606_2_0_1"/>
<dbReference type="GO" id="GO:0006369">
    <property type="term" value="P:termination of RNA polymerase II transcription"/>
    <property type="evidence" value="ECO:0007669"/>
    <property type="project" value="InterPro"/>
</dbReference>
<dbReference type="SMART" id="SM00582">
    <property type="entry name" value="RPR"/>
    <property type="match status" value="1"/>
</dbReference>
<dbReference type="FunCoup" id="A0A0C2TLT4">
    <property type="interactions" value="287"/>
</dbReference>
<dbReference type="InterPro" id="IPR045154">
    <property type="entry name" value="PCF11-like"/>
</dbReference>
<name>A0A0C2TLT4_AMAMK</name>
<dbReference type="STRING" id="946122.A0A0C2TLT4"/>
<dbReference type="SUPFAM" id="SSF48464">
    <property type="entry name" value="ENTH/VHS domain"/>
    <property type="match status" value="1"/>
</dbReference>
<feature type="region of interest" description="Disordered" evidence="1">
    <location>
        <begin position="582"/>
        <end position="649"/>
    </location>
</feature>
<dbReference type="GO" id="GO:0005849">
    <property type="term" value="C:mRNA cleavage factor complex"/>
    <property type="evidence" value="ECO:0007669"/>
    <property type="project" value="TreeGrafter"/>
</dbReference>
<evidence type="ECO:0000313" key="4">
    <source>
        <dbReference type="Proteomes" id="UP000054549"/>
    </source>
</evidence>
<dbReference type="Proteomes" id="UP000054549">
    <property type="component" value="Unassembled WGS sequence"/>
</dbReference>
<dbReference type="InParanoid" id="A0A0C2TLT4"/>
<dbReference type="InterPro" id="IPR054127">
    <property type="entry name" value="Pcf11_C"/>
</dbReference>
<evidence type="ECO:0000256" key="1">
    <source>
        <dbReference type="SAM" id="MobiDB-lite"/>
    </source>
</evidence>
<dbReference type="FunFam" id="1.25.40.90:FF:000016">
    <property type="entry name" value="mRNA cleavage factor complex component Pcf11"/>
    <property type="match status" value="1"/>
</dbReference>
<dbReference type="EMBL" id="KN818229">
    <property type="protein sequence ID" value="KIL68074.1"/>
    <property type="molecule type" value="Genomic_DNA"/>
</dbReference>
<accession>A0A0C2TLT4</accession>
<feature type="compositionally biased region" description="Low complexity" evidence="1">
    <location>
        <begin position="271"/>
        <end position="305"/>
    </location>
</feature>
<dbReference type="GO" id="GO:0000993">
    <property type="term" value="F:RNA polymerase II complex binding"/>
    <property type="evidence" value="ECO:0007669"/>
    <property type="project" value="InterPro"/>
</dbReference>
<reference evidence="3 4" key="1">
    <citation type="submission" date="2014-04" db="EMBL/GenBank/DDBJ databases">
        <title>Evolutionary Origins and Diversification of the Mycorrhizal Mutualists.</title>
        <authorList>
            <consortium name="DOE Joint Genome Institute"/>
            <consortium name="Mycorrhizal Genomics Consortium"/>
            <person name="Kohler A."/>
            <person name="Kuo A."/>
            <person name="Nagy L.G."/>
            <person name="Floudas D."/>
            <person name="Copeland A."/>
            <person name="Barry K.W."/>
            <person name="Cichocki N."/>
            <person name="Veneault-Fourrey C."/>
            <person name="LaButti K."/>
            <person name="Lindquist E.A."/>
            <person name="Lipzen A."/>
            <person name="Lundell T."/>
            <person name="Morin E."/>
            <person name="Murat C."/>
            <person name="Riley R."/>
            <person name="Ohm R."/>
            <person name="Sun H."/>
            <person name="Tunlid A."/>
            <person name="Henrissat B."/>
            <person name="Grigoriev I.V."/>
            <person name="Hibbett D.S."/>
            <person name="Martin F."/>
        </authorList>
    </citation>
    <scope>NUCLEOTIDE SEQUENCE [LARGE SCALE GENOMIC DNA]</scope>
    <source>
        <strain evidence="3 4">Koide BX008</strain>
    </source>
</reference>
<sequence length="649" mass="72391">MSIYSQSYPGHPPYGAASYTHPPLQSGYPYPYLHSNVAAPPPPPQPVYHYLDPASFRREFTTRLSELQVNSRPLIQNLSMLAQDYSKFAEIVAQCIEEHIRRVPPWMKLPAFYLLDAISKNVYEPYARHFASFVKPLFLETYGQVDEATRTKMEEMLLTWRTGSPAGKELFAVPPQIAIERGIWGDSAANYNSFSLSGRVTKAQVLSELEYTLGQKERALQANPYDTTSQNHVNVLYQLRKLVDAGVSQEELQQILNQLRTLIRQVPQPPTSSSSSNPTWPSQMTLPGSLSSTSYPPSSSAPTSGQPHQQHVIPPHAVKAEVGIFNPNAAAPQLAASKDNIASLLSTLVKAGVVSASTSVTPDNTKASAKVDDQDTQRADLEREFSRYYRNSILAQKIQLNSLDIMRKRPNVVNLLYDQLSLQCKQCGLRFADTVVGKKRMEEHLDMHFRQNRKATQNVGRGHSRSWFTSAEDWSHDLPPDVKGKGRENNTRSFNARVAAEEVAKREAELRAQYVVVSPGDEAKALSCPICKEQLKTEFLEEDEEWVWKNATKKDDRVYHATCFAEATAVKSSFAARLRFEKHGSRSGTPDTQSSRTTPPPDSRISRSKSPISPPRESKVVGTKRKVQSDDIAFGGNATPPFKKAALCS</sequence>
<dbReference type="GO" id="GO:0005737">
    <property type="term" value="C:cytoplasm"/>
    <property type="evidence" value="ECO:0007669"/>
    <property type="project" value="TreeGrafter"/>
</dbReference>
<evidence type="ECO:0000313" key="3">
    <source>
        <dbReference type="EMBL" id="KIL68074.1"/>
    </source>
</evidence>
<dbReference type="GO" id="GO:0031124">
    <property type="term" value="P:mRNA 3'-end processing"/>
    <property type="evidence" value="ECO:0007669"/>
    <property type="project" value="InterPro"/>
</dbReference>
<feature type="region of interest" description="Disordered" evidence="1">
    <location>
        <begin position="266"/>
        <end position="311"/>
    </location>
</feature>
<keyword evidence="4" id="KW-1185">Reference proteome</keyword>
<dbReference type="GO" id="GO:0003729">
    <property type="term" value="F:mRNA binding"/>
    <property type="evidence" value="ECO:0007669"/>
    <property type="project" value="InterPro"/>
</dbReference>
<dbReference type="Pfam" id="PF21936">
    <property type="entry name" value="Pcf11_C"/>
    <property type="match status" value="1"/>
</dbReference>
<dbReference type="InterPro" id="IPR006569">
    <property type="entry name" value="CID_dom"/>
</dbReference>
<dbReference type="InterPro" id="IPR047415">
    <property type="entry name" value="Pcf11_CID"/>
</dbReference>
<organism evidence="3 4">
    <name type="scientific">Amanita muscaria (strain Koide BX008)</name>
    <dbReference type="NCBI Taxonomy" id="946122"/>
    <lineage>
        <taxon>Eukaryota</taxon>
        <taxon>Fungi</taxon>
        <taxon>Dikarya</taxon>
        <taxon>Basidiomycota</taxon>
        <taxon>Agaricomycotina</taxon>
        <taxon>Agaricomycetes</taxon>
        <taxon>Agaricomycetidae</taxon>
        <taxon>Agaricales</taxon>
        <taxon>Pluteineae</taxon>
        <taxon>Amanitaceae</taxon>
        <taxon>Amanita</taxon>
    </lineage>
</organism>
<dbReference type="CDD" id="cd16982">
    <property type="entry name" value="CID_Pcf11"/>
    <property type="match status" value="1"/>
</dbReference>
<protein>
    <recommendedName>
        <fullName evidence="2">CID domain-containing protein</fullName>
    </recommendedName>
</protein>
<dbReference type="PROSITE" id="PS51391">
    <property type="entry name" value="CID"/>
    <property type="match status" value="1"/>
</dbReference>
<dbReference type="OrthoDB" id="2129491at2759"/>
<feature type="domain" description="CID" evidence="2">
    <location>
        <begin position="52"/>
        <end position="187"/>
    </location>
</feature>
<feature type="compositionally biased region" description="Polar residues" evidence="1">
    <location>
        <begin position="586"/>
        <end position="597"/>
    </location>
</feature>
<dbReference type="Gene3D" id="1.25.40.90">
    <property type="match status" value="1"/>
</dbReference>
<dbReference type="PANTHER" id="PTHR15921:SF3">
    <property type="entry name" value="PRE-MRNA CLEAVAGE COMPLEX 2 PROTEIN PCF11"/>
    <property type="match status" value="1"/>
</dbReference>
<dbReference type="AlphaFoldDB" id="A0A0C2TLT4"/>
<gene>
    <name evidence="3" type="ORF">M378DRAFT_158585</name>
</gene>
<dbReference type="PANTHER" id="PTHR15921">
    <property type="entry name" value="PRE-MRNA CLEAVAGE COMPLEX II"/>
    <property type="match status" value="1"/>
</dbReference>
<evidence type="ECO:0000259" key="2">
    <source>
        <dbReference type="PROSITE" id="PS51391"/>
    </source>
</evidence>
<dbReference type="Pfam" id="PF04818">
    <property type="entry name" value="CID"/>
    <property type="match status" value="1"/>
</dbReference>